<gene>
    <name evidence="2" type="ORF">EDD57_12733</name>
</gene>
<dbReference type="OrthoDB" id="9768284at2"/>
<dbReference type="InterPro" id="IPR051554">
    <property type="entry name" value="Acetyltransferase_Eis"/>
</dbReference>
<dbReference type="Gene3D" id="3.30.1050.10">
    <property type="entry name" value="SCP2 sterol-binding domain"/>
    <property type="match status" value="1"/>
</dbReference>
<dbReference type="InterPro" id="IPR016181">
    <property type="entry name" value="Acyl_CoA_acyltransferase"/>
</dbReference>
<dbReference type="Pfam" id="PF13530">
    <property type="entry name" value="SCP2_2"/>
    <property type="match status" value="1"/>
</dbReference>
<dbReference type="InterPro" id="IPR041380">
    <property type="entry name" value="Acetyltransf_17"/>
</dbReference>
<dbReference type="RefSeq" id="WP_131849185.1">
    <property type="nucleotide sequence ID" value="NZ_SLXV01000027.1"/>
</dbReference>
<dbReference type="GO" id="GO:0034069">
    <property type="term" value="F:aminoglycoside N-acetyltransferase activity"/>
    <property type="evidence" value="ECO:0007669"/>
    <property type="project" value="TreeGrafter"/>
</dbReference>
<protein>
    <submittedName>
        <fullName evidence="2">Putative acetyltransferase</fullName>
    </submittedName>
</protein>
<dbReference type="SUPFAM" id="SSF55718">
    <property type="entry name" value="SCP-like"/>
    <property type="match status" value="1"/>
</dbReference>
<feature type="domain" description="N-acetyltransferase" evidence="1">
    <location>
        <begin position="3"/>
        <end position="152"/>
    </location>
</feature>
<dbReference type="Gene3D" id="3.40.630.30">
    <property type="match status" value="2"/>
</dbReference>
<name>A0A4R2RSD1_9BACL</name>
<evidence type="ECO:0000313" key="2">
    <source>
        <dbReference type="EMBL" id="TCP66098.1"/>
    </source>
</evidence>
<dbReference type="PANTHER" id="PTHR37817:SF1">
    <property type="entry name" value="N-ACETYLTRANSFERASE EIS"/>
    <property type="match status" value="1"/>
</dbReference>
<accession>A0A4R2RSD1</accession>
<dbReference type="PANTHER" id="PTHR37817">
    <property type="entry name" value="N-ACETYLTRANSFERASE EIS"/>
    <property type="match status" value="1"/>
</dbReference>
<keyword evidence="3" id="KW-1185">Reference proteome</keyword>
<keyword evidence="2" id="KW-0808">Transferase</keyword>
<dbReference type="GO" id="GO:0030649">
    <property type="term" value="P:aminoglycoside antibiotic catabolic process"/>
    <property type="evidence" value="ECO:0007669"/>
    <property type="project" value="TreeGrafter"/>
</dbReference>
<evidence type="ECO:0000313" key="3">
    <source>
        <dbReference type="Proteomes" id="UP000294746"/>
    </source>
</evidence>
<dbReference type="Proteomes" id="UP000294746">
    <property type="component" value="Unassembled WGS sequence"/>
</dbReference>
<dbReference type="EMBL" id="SLXV01000027">
    <property type="protein sequence ID" value="TCP66098.1"/>
    <property type="molecule type" value="Genomic_DNA"/>
</dbReference>
<proteinExistence type="predicted"/>
<organism evidence="2 3">
    <name type="scientific">Baia soyae</name>
    <dbReference type="NCBI Taxonomy" id="1544746"/>
    <lineage>
        <taxon>Bacteria</taxon>
        <taxon>Bacillati</taxon>
        <taxon>Bacillota</taxon>
        <taxon>Bacilli</taxon>
        <taxon>Bacillales</taxon>
        <taxon>Thermoactinomycetaceae</taxon>
        <taxon>Baia</taxon>
    </lineage>
</organism>
<dbReference type="Pfam" id="PF13527">
    <property type="entry name" value="Acetyltransf_9"/>
    <property type="match status" value="1"/>
</dbReference>
<dbReference type="PROSITE" id="PS51186">
    <property type="entry name" value="GNAT"/>
    <property type="match status" value="1"/>
</dbReference>
<comment type="caution">
    <text evidence="2">The sequence shown here is derived from an EMBL/GenBank/DDBJ whole genome shotgun (WGS) entry which is preliminary data.</text>
</comment>
<dbReference type="CDD" id="cd04301">
    <property type="entry name" value="NAT_SF"/>
    <property type="match status" value="1"/>
</dbReference>
<dbReference type="Pfam" id="PF17668">
    <property type="entry name" value="Acetyltransf_17"/>
    <property type="match status" value="1"/>
</dbReference>
<dbReference type="AlphaFoldDB" id="A0A4R2RSD1"/>
<sequence length="391" mass="45793">MSNNVFEVTEERYRDALKVGEYAFQYKVADDEIGERMEKYRKYHSIYAIQDEHTQEIVAKAHLISFYITYHQQVIEMGGIAGIATYPEYRRQGYVRDMLIHSLKEMREKGMTVSVLHPFQVDFYRRYGWELLCNLLSIKLTNHDLKPLVPAKGTIRRFRKEQHHAEIEQVYHQYALQFSGKLVRNTDQWLKVYDEGTIALYYDEQKVPQGYILYGMENGKLVVEELVVLTEEARRGLWNFICQHDSMVKEIEIHTHSRDPLLYVLTNPCVRTEIKPYGMVRIVDVEKFLTYCPFRWDVAQGKEVKLQITDSFAPWNERTFVIGNQEVQVKDSCDGEEGCVQLSINTLSAILFGYKRPHEMFGLGLIQGPAEAVAVLERLVPETHSYMIDYF</sequence>
<dbReference type="InterPro" id="IPR036527">
    <property type="entry name" value="SCP2_sterol-bd_dom_sf"/>
</dbReference>
<dbReference type="SUPFAM" id="SSF55729">
    <property type="entry name" value="Acyl-CoA N-acyltransferases (Nat)"/>
    <property type="match status" value="1"/>
</dbReference>
<reference evidence="2 3" key="1">
    <citation type="submission" date="2019-03" db="EMBL/GenBank/DDBJ databases">
        <title>Genomic Encyclopedia of Type Strains, Phase IV (KMG-IV): sequencing the most valuable type-strain genomes for metagenomic binning, comparative biology and taxonomic classification.</title>
        <authorList>
            <person name="Goeker M."/>
        </authorList>
    </citation>
    <scope>NUCLEOTIDE SEQUENCE [LARGE SCALE GENOMIC DNA]</scope>
    <source>
        <strain evidence="2 3">DSM 46831</strain>
    </source>
</reference>
<dbReference type="InterPro" id="IPR000182">
    <property type="entry name" value="GNAT_dom"/>
</dbReference>
<dbReference type="InterPro" id="IPR025559">
    <property type="entry name" value="Eis_dom"/>
</dbReference>
<evidence type="ECO:0000259" key="1">
    <source>
        <dbReference type="PROSITE" id="PS51186"/>
    </source>
</evidence>